<dbReference type="GO" id="GO:0051213">
    <property type="term" value="F:dioxygenase activity"/>
    <property type="evidence" value="ECO:0007669"/>
    <property type="project" value="UniProtKB-KW"/>
</dbReference>
<evidence type="ECO:0000256" key="3">
    <source>
        <dbReference type="ARBA" id="ARBA00022964"/>
    </source>
</evidence>
<evidence type="ECO:0000256" key="5">
    <source>
        <dbReference type="ARBA" id="ARBA00023004"/>
    </source>
</evidence>
<gene>
    <name evidence="6" type="ORF">ACFQDO_09695</name>
</gene>
<evidence type="ECO:0000313" key="7">
    <source>
        <dbReference type="Proteomes" id="UP001596189"/>
    </source>
</evidence>
<keyword evidence="5" id="KW-0408">Iron</keyword>
<keyword evidence="2" id="KW-0479">Metal-binding</keyword>
<reference evidence="7" key="1">
    <citation type="journal article" date="2019" name="Int. J. Syst. Evol. Microbiol.">
        <title>The Global Catalogue of Microorganisms (GCM) 10K type strain sequencing project: providing services to taxonomists for standard genome sequencing and annotation.</title>
        <authorList>
            <consortium name="The Broad Institute Genomics Platform"/>
            <consortium name="The Broad Institute Genome Sequencing Center for Infectious Disease"/>
            <person name="Wu L."/>
            <person name="Ma J."/>
        </authorList>
    </citation>
    <scope>NUCLEOTIDE SEQUENCE [LARGE SCALE GENOMIC DNA]</scope>
    <source>
        <strain evidence="7">KACC 14249</strain>
    </source>
</reference>
<dbReference type="InterPro" id="IPR010300">
    <property type="entry name" value="CDO_1"/>
</dbReference>
<organism evidence="6 7">
    <name type="scientific">Angustibacter luteus</name>
    <dbReference type="NCBI Taxonomy" id="658456"/>
    <lineage>
        <taxon>Bacteria</taxon>
        <taxon>Bacillati</taxon>
        <taxon>Actinomycetota</taxon>
        <taxon>Actinomycetes</taxon>
        <taxon>Kineosporiales</taxon>
        <taxon>Kineosporiaceae</taxon>
    </lineage>
</organism>
<dbReference type="InterPro" id="IPR011051">
    <property type="entry name" value="RmlC_Cupin_sf"/>
</dbReference>
<name>A0ABW1JDP2_9ACTN</name>
<dbReference type="InterPro" id="IPR014710">
    <property type="entry name" value="RmlC-like_jellyroll"/>
</dbReference>
<keyword evidence="7" id="KW-1185">Reference proteome</keyword>
<dbReference type="PANTHER" id="PTHR12918:SF1">
    <property type="entry name" value="CYSTEINE DIOXYGENASE TYPE 1"/>
    <property type="match status" value="1"/>
</dbReference>
<dbReference type="RefSeq" id="WP_345716201.1">
    <property type="nucleotide sequence ID" value="NZ_BAABFP010000004.1"/>
</dbReference>
<comment type="caution">
    <text evidence="6">The sequence shown here is derived from an EMBL/GenBank/DDBJ whole genome shotgun (WGS) entry which is preliminary data.</text>
</comment>
<accession>A0ABW1JDP2</accession>
<dbReference type="PANTHER" id="PTHR12918">
    <property type="entry name" value="CYSTEINE DIOXYGENASE"/>
    <property type="match status" value="1"/>
</dbReference>
<comment type="similarity">
    <text evidence="1">Belongs to the cysteine dioxygenase family.</text>
</comment>
<dbReference type="CDD" id="cd10548">
    <property type="entry name" value="cupin_CDO"/>
    <property type="match status" value="1"/>
</dbReference>
<dbReference type="Gene3D" id="2.60.120.10">
    <property type="entry name" value="Jelly Rolls"/>
    <property type="match status" value="1"/>
</dbReference>
<dbReference type="Pfam" id="PF05995">
    <property type="entry name" value="CDO_I"/>
    <property type="match status" value="1"/>
</dbReference>
<protein>
    <submittedName>
        <fullName evidence="6">Cysteine dioxygenase family protein</fullName>
    </submittedName>
</protein>
<evidence type="ECO:0000313" key="6">
    <source>
        <dbReference type="EMBL" id="MFC6007401.1"/>
    </source>
</evidence>
<keyword evidence="4" id="KW-0560">Oxidoreductase</keyword>
<dbReference type="EMBL" id="JBHSRD010000003">
    <property type="protein sequence ID" value="MFC6007401.1"/>
    <property type="molecule type" value="Genomic_DNA"/>
</dbReference>
<evidence type="ECO:0000256" key="4">
    <source>
        <dbReference type="ARBA" id="ARBA00023002"/>
    </source>
</evidence>
<evidence type="ECO:0000256" key="2">
    <source>
        <dbReference type="ARBA" id="ARBA00022723"/>
    </source>
</evidence>
<keyword evidence="3 6" id="KW-0223">Dioxygenase</keyword>
<dbReference type="Proteomes" id="UP001596189">
    <property type="component" value="Unassembled WGS sequence"/>
</dbReference>
<evidence type="ECO:0000256" key="1">
    <source>
        <dbReference type="ARBA" id="ARBA00006622"/>
    </source>
</evidence>
<sequence>MTLIATPRPAQSEWTTHDLALVVRRVASQPHLWRPKIKFTAERYWARLPGPEGVDVWLLTWLPSQATDLHDHGDSSAAFAVVEGALTEVRADDVLGVWSTTLHAPAVRVVEPGIVHDVRNDLVKPAVSIHAYGPRLERMRFYDIDEQGSLVESRTVWSSEPELQA</sequence>
<dbReference type="SUPFAM" id="SSF51182">
    <property type="entry name" value="RmlC-like cupins"/>
    <property type="match status" value="1"/>
</dbReference>
<proteinExistence type="inferred from homology"/>